<feature type="compositionally biased region" description="Basic residues" evidence="1">
    <location>
        <begin position="332"/>
        <end position="347"/>
    </location>
</feature>
<evidence type="ECO:0008006" key="3">
    <source>
        <dbReference type="Google" id="ProtNLM"/>
    </source>
</evidence>
<protein>
    <recommendedName>
        <fullName evidence="3">Bacterial Ig-like domain-containing protein</fullName>
    </recommendedName>
</protein>
<sequence length="347" mass="38724">AWRGDDATDNEFEIFGQRLSAAGAEVGTNDFRMSQTGSDGDANFDARRPAVAYNSQANQYLVVWKGDDTTDGEDEIFGQRLSAAGAGIGTNDFRMSQMGPDGNANFDGQVPAIAYNSQANEYLVAWEGDDDTAPLVDDEREVFARRSSAGSSTGPPSPPDTTAPVVSSLTITKRFAPGSKATPVDATAGASKKRKRRRTRRGGTIRYTLSEAAAVKLQVKKRTRGVRIKRKAKSSAKKRTRCVSRTKGNRRKLRREIRKKLRKLKGRKLRRRIRRETRKAKCTLYKNKGTLRRTGKVGRNRHSFSGRIGKRKLRRGRYRIVVTATDKAGNASKRKRKSFRIVRAKKR</sequence>
<reference evidence="2" key="1">
    <citation type="journal article" date="2015" name="Nature">
        <title>Complex archaea that bridge the gap between prokaryotes and eukaryotes.</title>
        <authorList>
            <person name="Spang A."/>
            <person name="Saw J.H."/>
            <person name="Jorgensen S.L."/>
            <person name="Zaremba-Niedzwiedzka K."/>
            <person name="Martijn J."/>
            <person name="Lind A.E."/>
            <person name="van Eijk R."/>
            <person name="Schleper C."/>
            <person name="Guy L."/>
            <person name="Ettema T.J."/>
        </authorList>
    </citation>
    <scope>NUCLEOTIDE SEQUENCE</scope>
</reference>
<accession>A0A0F9JCF1</accession>
<dbReference type="EMBL" id="LAZR01018359">
    <property type="protein sequence ID" value="KKL96712.1"/>
    <property type="molecule type" value="Genomic_DNA"/>
</dbReference>
<gene>
    <name evidence="2" type="ORF">LCGC14_1841720</name>
</gene>
<feature type="region of interest" description="Disordered" evidence="1">
    <location>
        <begin position="326"/>
        <end position="347"/>
    </location>
</feature>
<feature type="non-terminal residue" evidence="2">
    <location>
        <position position="1"/>
    </location>
</feature>
<feature type="compositionally biased region" description="Basic residues" evidence="1">
    <location>
        <begin position="191"/>
        <end position="203"/>
    </location>
</feature>
<proteinExistence type="predicted"/>
<dbReference type="AlphaFoldDB" id="A0A0F9JCF1"/>
<evidence type="ECO:0000313" key="2">
    <source>
        <dbReference type="EMBL" id="KKL96712.1"/>
    </source>
</evidence>
<name>A0A0F9JCF1_9ZZZZ</name>
<organism evidence="2">
    <name type="scientific">marine sediment metagenome</name>
    <dbReference type="NCBI Taxonomy" id="412755"/>
    <lineage>
        <taxon>unclassified sequences</taxon>
        <taxon>metagenomes</taxon>
        <taxon>ecological metagenomes</taxon>
    </lineage>
</organism>
<comment type="caution">
    <text evidence="2">The sequence shown here is derived from an EMBL/GenBank/DDBJ whole genome shotgun (WGS) entry which is preliminary data.</text>
</comment>
<feature type="region of interest" description="Disordered" evidence="1">
    <location>
        <begin position="144"/>
        <end position="204"/>
    </location>
</feature>
<evidence type="ECO:0000256" key="1">
    <source>
        <dbReference type="SAM" id="MobiDB-lite"/>
    </source>
</evidence>